<evidence type="ECO:0000259" key="7">
    <source>
        <dbReference type="PROSITE" id="PS50156"/>
    </source>
</evidence>
<evidence type="ECO:0000256" key="4">
    <source>
        <dbReference type="ARBA" id="ARBA00022989"/>
    </source>
</evidence>
<keyword evidence="9" id="KW-1185">Reference proteome</keyword>
<dbReference type="InterPro" id="IPR050545">
    <property type="entry name" value="Mycobact_MmpL"/>
</dbReference>
<feature type="domain" description="SSD" evidence="7">
    <location>
        <begin position="247"/>
        <end position="372"/>
    </location>
</feature>
<gene>
    <name evidence="8" type="ORF">ORQ98_05910</name>
</gene>
<dbReference type="Pfam" id="PF03176">
    <property type="entry name" value="MMPL"/>
    <property type="match status" value="2"/>
</dbReference>
<accession>A0ABT5U565</accession>
<feature type="domain" description="SSD" evidence="7">
    <location>
        <begin position="626"/>
        <end position="753"/>
    </location>
</feature>
<keyword evidence="5 6" id="KW-0472">Membrane</keyword>
<dbReference type="PANTHER" id="PTHR33406">
    <property type="entry name" value="MEMBRANE PROTEIN MJ1562-RELATED"/>
    <property type="match status" value="1"/>
</dbReference>
<dbReference type="InterPro" id="IPR000731">
    <property type="entry name" value="SSD"/>
</dbReference>
<feature type="transmembrane region" description="Helical" evidence="6">
    <location>
        <begin position="602"/>
        <end position="621"/>
    </location>
</feature>
<feature type="transmembrane region" description="Helical" evidence="6">
    <location>
        <begin position="350"/>
        <end position="373"/>
    </location>
</feature>
<comment type="caution">
    <text evidence="8">The sequence shown here is derived from an EMBL/GenBank/DDBJ whole genome shotgun (WGS) entry which is preliminary data.</text>
</comment>
<feature type="transmembrane region" description="Helical" evidence="6">
    <location>
        <begin position="654"/>
        <end position="675"/>
    </location>
</feature>
<feature type="transmembrane region" description="Helical" evidence="6">
    <location>
        <begin position="281"/>
        <end position="301"/>
    </location>
</feature>
<dbReference type="Proteomes" id="UP001528823">
    <property type="component" value="Unassembled WGS sequence"/>
</dbReference>
<evidence type="ECO:0000256" key="6">
    <source>
        <dbReference type="SAM" id="Phobius"/>
    </source>
</evidence>
<name>A0ABT5U565_9GAMM</name>
<feature type="transmembrane region" description="Helical" evidence="6">
    <location>
        <begin position="628"/>
        <end position="648"/>
    </location>
</feature>
<proteinExistence type="predicted"/>
<evidence type="ECO:0000313" key="9">
    <source>
        <dbReference type="Proteomes" id="UP001528823"/>
    </source>
</evidence>
<dbReference type="EMBL" id="JAPMOU010000005">
    <property type="protein sequence ID" value="MDE1461499.1"/>
    <property type="molecule type" value="Genomic_DNA"/>
</dbReference>
<keyword evidence="3 6" id="KW-0812">Transmembrane</keyword>
<feature type="transmembrane region" description="Helical" evidence="6">
    <location>
        <begin position="728"/>
        <end position="753"/>
    </location>
</feature>
<dbReference type="InterPro" id="IPR004869">
    <property type="entry name" value="MMPL_dom"/>
</dbReference>
<keyword evidence="4 6" id="KW-1133">Transmembrane helix</keyword>
<sequence length="770" mass="85516">MMQQLINTLLVRPWFTLLVCLLLIIAASYGNGLLTFRGDYKVFFSKDNPQLVEFESMQKEFNKTENMTIVLAPDTDDVFTKSTLALIKEITEEAWQTPYSSRVDSLTNYQYTYAKGDDLIVEDLVFETVDLNQTKLEQIKQVAINEPDLVNRLISRTGHVAVVNITVQLPERDKTAETLEVTQFVKKLTAKYKEKYPDISFYNSGILFIDYSFAKEAQLDAELIIPLMFVVILIMLGWLLKSIASTLATLVLITVTIAVTMGLAGWAGFALNTATVNVPTLVMTLAVADCVHITSSVVFAMRQGQSKLAAINHSLTVNLKPVFLTSATTALGFLSMNFSDADTLQELGNLTALGVVIAFAFSVTLLPALLLLLPMKVKQREYIDNNMNQLADWVILHHRKILPLSLLSVIIFGGLITLNTVSDDAVSYFAEGTEFRRSADFLEENLSGMSYADFSIDSGTAGGVNEPAFLQVVEKFSHWLRQQPEVDHVFTISDTLKRLNKNMHGDDPVWYKLPETRNLVAQYILLYEMSLPYGLDLNNQLNIDKSATRVACTIKNIGSKEFIAFENRAKQWIRNNAPELKVTAASPSLMFAHIGEQNMDSMLQGTFIALLSISFVLIIALRSWRLGLISLVSNVLPALIGFGCWALYSGQINLGLSVVSSMSLGIIVDDTVHFLSKYKLAKGLGKSKEDAIRYAFVNVGRALWITTLVLVIGFGVLVLSSFQLNADMGLLTSVILVIALLIDFIFLPAYLLIFDKQNVLQQVPEAAISH</sequence>
<evidence type="ECO:0000256" key="5">
    <source>
        <dbReference type="ARBA" id="ARBA00023136"/>
    </source>
</evidence>
<feature type="transmembrane region" description="Helical" evidence="6">
    <location>
        <begin position="322"/>
        <end position="338"/>
    </location>
</feature>
<feature type="transmembrane region" description="Helical" evidence="6">
    <location>
        <begin position="696"/>
        <end position="722"/>
    </location>
</feature>
<dbReference type="Gene3D" id="1.20.1640.10">
    <property type="entry name" value="Multidrug efflux transporter AcrB transmembrane domain"/>
    <property type="match status" value="2"/>
</dbReference>
<organism evidence="8 9">
    <name type="scientific">Spartinivicinus poritis</name>
    <dbReference type="NCBI Taxonomy" id="2994640"/>
    <lineage>
        <taxon>Bacteria</taxon>
        <taxon>Pseudomonadati</taxon>
        <taxon>Pseudomonadota</taxon>
        <taxon>Gammaproteobacteria</taxon>
        <taxon>Oceanospirillales</taxon>
        <taxon>Zooshikellaceae</taxon>
        <taxon>Spartinivicinus</taxon>
    </lineage>
</organism>
<feature type="transmembrane region" description="Helical" evidence="6">
    <location>
        <begin position="247"/>
        <end position="269"/>
    </location>
</feature>
<evidence type="ECO:0000256" key="1">
    <source>
        <dbReference type="ARBA" id="ARBA00004651"/>
    </source>
</evidence>
<reference evidence="8 9" key="1">
    <citation type="submission" date="2022-11" db="EMBL/GenBank/DDBJ databases">
        <title>Spartinivicinus poritis sp. nov., isolated from scleractinian coral Porites lutea.</title>
        <authorList>
            <person name="Zhang G."/>
            <person name="Cai L."/>
            <person name="Wei Q."/>
        </authorList>
    </citation>
    <scope>NUCLEOTIDE SEQUENCE [LARGE SCALE GENOMIC DNA]</scope>
    <source>
        <strain evidence="8 9">A2-2</strain>
    </source>
</reference>
<protein>
    <submittedName>
        <fullName evidence="8">MMPL family transporter</fullName>
    </submittedName>
</protein>
<feature type="transmembrane region" description="Helical" evidence="6">
    <location>
        <begin position="223"/>
        <end position="240"/>
    </location>
</feature>
<evidence type="ECO:0000256" key="3">
    <source>
        <dbReference type="ARBA" id="ARBA00022692"/>
    </source>
</evidence>
<dbReference type="PANTHER" id="PTHR33406:SF12">
    <property type="entry name" value="BLR2997 PROTEIN"/>
    <property type="match status" value="1"/>
</dbReference>
<evidence type="ECO:0000256" key="2">
    <source>
        <dbReference type="ARBA" id="ARBA00022475"/>
    </source>
</evidence>
<dbReference type="RefSeq" id="WP_274687861.1">
    <property type="nucleotide sequence ID" value="NZ_JAPMOU010000005.1"/>
</dbReference>
<comment type="subcellular location">
    <subcellularLocation>
        <location evidence="1">Cell membrane</location>
        <topology evidence="1">Multi-pass membrane protein</topology>
    </subcellularLocation>
</comment>
<dbReference type="SUPFAM" id="SSF82866">
    <property type="entry name" value="Multidrug efflux transporter AcrB transmembrane domain"/>
    <property type="match status" value="2"/>
</dbReference>
<evidence type="ECO:0000313" key="8">
    <source>
        <dbReference type="EMBL" id="MDE1461499.1"/>
    </source>
</evidence>
<feature type="transmembrane region" description="Helical" evidence="6">
    <location>
        <begin position="401"/>
        <end position="421"/>
    </location>
</feature>
<dbReference type="PROSITE" id="PS50156">
    <property type="entry name" value="SSD"/>
    <property type="match status" value="2"/>
</dbReference>
<keyword evidence="2" id="KW-1003">Cell membrane</keyword>